<reference evidence="1 2" key="1">
    <citation type="journal article" date="2013" name="Proc. Natl. Acad. Sci. U.S.A.">
        <title>Fine-scale variation in meiotic recombination in Mimulus inferred from population shotgun sequencing.</title>
        <authorList>
            <person name="Hellsten U."/>
            <person name="Wright K.M."/>
            <person name="Jenkins J."/>
            <person name="Shu S."/>
            <person name="Yuan Y."/>
            <person name="Wessler S.R."/>
            <person name="Schmutz J."/>
            <person name="Willis J.H."/>
            <person name="Rokhsar D.S."/>
        </authorList>
    </citation>
    <scope>NUCLEOTIDE SEQUENCE [LARGE SCALE GENOMIC DNA]</scope>
    <source>
        <strain evidence="2">cv. DUN x IM62</strain>
    </source>
</reference>
<dbReference type="AlphaFoldDB" id="A0A022QEI0"/>
<proteinExistence type="predicted"/>
<sequence>MVCSCTIAYVNYKWQCNNYSMHKKSNIFTSISKNTYILSFSTIPLSNSSFLLKLSSKFTKIAFSSPNILPNSTTTPYLIHLYDQPLSH</sequence>
<keyword evidence="2" id="KW-1185">Reference proteome</keyword>
<accession>A0A022QEI0</accession>
<protein>
    <submittedName>
        <fullName evidence="1">Uncharacterized protein</fullName>
    </submittedName>
</protein>
<dbReference type="EMBL" id="KI631506">
    <property type="protein sequence ID" value="EYU27062.1"/>
    <property type="molecule type" value="Genomic_DNA"/>
</dbReference>
<name>A0A022QEI0_ERYGU</name>
<evidence type="ECO:0000313" key="1">
    <source>
        <dbReference type="EMBL" id="EYU27062.1"/>
    </source>
</evidence>
<evidence type="ECO:0000313" key="2">
    <source>
        <dbReference type="Proteomes" id="UP000030748"/>
    </source>
</evidence>
<gene>
    <name evidence="1" type="ORF">MIMGU_mgv1a017219mg</name>
</gene>
<organism evidence="1 2">
    <name type="scientific">Erythranthe guttata</name>
    <name type="common">Yellow monkey flower</name>
    <name type="synonym">Mimulus guttatus</name>
    <dbReference type="NCBI Taxonomy" id="4155"/>
    <lineage>
        <taxon>Eukaryota</taxon>
        <taxon>Viridiplantae</taxon>
        <taxon>Streptophyta</taxon>
        <taxon>Embryophyta</taxon>
        <taxon>Tracheophyta</taxon>
        <taxon>Spermatophyta</taxon>
        <taxon>Magnoliopsida</taxon>
        <taxon>eudicotyledons</taxon>
        <taxon>Gunneridae</taxon>
        <taxon>Pentapetalae</taxon>
        <taxon>asterids</taxon>
        <taxon>lamiids</taxon>
        <taxon>Lamiales</taxon>
        <taxon>Phrymaceae</taxon>
        <taxon>Erythranthe</taxon>
    </lineage>
</organism>
<dbReference type="Proteomes" id="UP000030748">
    <property type="component" value="Unassembled WGS sequence"/>
</dbReference>